<evidence type="ECO:0008006" key="10">
    <source>
        <dbReference type="Google" id="ProtNLM"/>
    </source>
</evidence>
<name>A0AAV9Q9Y9_9PEZI</name>
<evidence type="ECO:0000256" key="3">
    <source>
        <dbReference type="ARBA" id="ARBA00023015"/>
    </source>
</evidence>
<keyword evidence="1" id="KW-0479">Metal-binding</keyword>
<feature type="compositionally biased region" description="Polar residues" evidence="7">
    <location>
        <begin position="1"/>
        <end position="11"/>
    </location>
</feature>
<accession>A0AAV9Q9Y9</accession>
<dbReference type="AlphaFoldDB" id="A0AAV9Q9Y9"/>
<feature type="compositionally biased region" description="Pro residues" evidence="7">
    <location>
        <begin position="85"/>
        <end position="94"/>
    </location>
</feature>
<dbReference type="InterPro" id="IPR052360">
    <property type="entry name" value="Transcr_Regulatory_Proteins"/>
</dbReference>
<keyword evidence="6" id="KW-0539">Nucleus</keyword>
<keyword evidence="3" id="KW-0805">Transcription regulation</keyword>
<evidence type="ECO:0000256" key="1">
    <source>
        <dbReference type="ARBA" id="ARBA00022723"/>
    </source>
</evidence>
<gene>
    <name evidence="8" type="ORF">LTR25_004503</name>
</gene>
<evidence type="ECO:0000256" key="5">
    <source>
        <dbReference type="ARBA" id="ARBA00023163"/>
    </source>
</evidence>
<comment type="caution">
    <text evidence="8">The sequence shown here is derived from an EMBL/GenBank/DDBJ whole genome shotgun (WGS) entry which is preliminary data.</text>
</comment>
<dbReference type="GO" id="GO:0003677">
    <property type="term" value="F:DNA binding"/>
    <property type="evidence" value="ECO:0007669"/>
    <property type="project" value="UniProtKB-KW"/>
</dbReference>
<dbReference type="EMBL" id="JAXLQG010000006">
    <property type="protein sequence ID" value="KAK5538959.1"/>
    <property type="molecule type" value="Genomic_DNA"/>
</dbReference>
<proteinExistence type="predicted"/>
<keyword evidence="2" id="KW-0862">Zinc</keyword>
<dbReference type="Pfam" id="PF11951">
    <property type="entry name" value="Fungal_trans_2"/>
    <property type="match status" value="1"/>
</dbReference>
<feature type="region of interest" description="Disordered" evidence="7">
    <location>
        <begin position="70"/>
        <end position="97"/>
    </location>
</feature>
<reference evidence="8 9" key="1">
    <citation type="submission" date="2023-06" db="EMBL/GenBank/DDBJ databases">
        <title>Black Yeasts Isolated from many extreme environments.</title>
        <authorList>
            <person name="Coleine C."/>
            <person name="Stajich J.E."/>
            <person name="Selbmann L."/>
        </authorList>
    </citation>
    <scope>NUCLEOTIDE SEQUENCE [LARGE SCALE GENOMIC DNA]</scope>
    <source>
        <strain evidence="8 9">CCFEE 5887</strain>
    </source>
</reference>
<evidence type="ECO:0000256" key="6">
    <source>
        <dbReference type="ARBA" id="ARBA00023242"/>
    </source>
</evidence>
<sequence>MDISETGTSNAKDGAAPESPCASPTMQSEKARTKKWAPKTFNGCLTCKCIKSNIKCTGYAPPKIRLFEPVSSASSSADPSSIAPSPSPDVPPPDLPRRNSSLVSYLDSYPHSQELALVPSFGTEEEYRSFQFFLEKTAGLISVYSQPYLWTVLLPQATWHQPAIKHSIVALANLHQSLTSSESASTEARHTFMTHYNTAIRALITDKPPIDVVLASCVIFWVLENFNGSGHAAFDHMKTAIKILGEWKAKRRLNDPAHDLISTYIEPTIRDGIKFAPVARVEELEDQIAALSLSPQDMRIMNYNLSPAFDTLEMASNYLADCIDNMLASMSADPDEELVESINELDAKLYKWLNLFQKLTATGPVYQRRMLVVHHVSAYILLHKLKEQAGLPTEVFQPPRCRWTFVVHEVEDMLKHDAPAPATTTTADSHTIMFLGFIPPMFLAASSAPKVETRRRAINALRLLNLAEGSWNTTVAATIAEAMLDIMSQTSTQSSEVDLKHMRFGVDVPRRTLYLRWEPDDEKVQYQHVDKEIELDDTTQFDSVSKTRQPCSSIVLHPFTNGSKLGLTGADQAFWLPTGVYEPMKAYECGMHLKVWPWNGGWRFDNFGVPWHADADASVLLMFRKN</sequence>
<evidence type="ECO:0000313" key="9">
    <source>
        <dbReference type="Proteomes" id="UP001345827"/>
    </source>
</evidence>
<evidence type="ECO:0000256" key="7">
    <source>
        <dbReference type="SAM" id="MobiDB-lite"/>
    </source>
</evidence>
<feature type="region of interest" description="Disordered" evidence="7">
    <location>
        <begin position="1"/>
        <end position="34"/>
    </location>
</feature>
<dbReference type="GO" id="GO:0046872">
    <property type="term" value="F:metal ion binding"/>
    <property type="evidence" value="ECO:0007669"/>
    <property type="project" value="UniProtKB-KW"/>
</dbReference>
<keyword evidence="4" id="KW-0238">DNA-binding</keyword>
<organism evidence="8 9">
    <name type="scientific">Vermiconidia calcicola</name>
    <dbReference type="NCBI Taxonomy" id="1690605"/>
    <lineage>
        <taxon>Eukaryota</taxon>
        <taxon>Fungi</taxon>
        <taxon>Dikarya</taxon>
        <taxon>Ascomycota</taxon>
        <taxon>Pezizomycotina</taxon>
        <taxon>Dothideomycetes</taxon>
        <taxon>Dothideomycetidae</taxon>
        <taxon>Mycosphaerellales</taxon>
        <taxon>Extremaceae</taxon>
        <taxon>Vermiconidia</taxon>
    </lineage>
</organism>
<protein>
    <recommendedName>
        <fullName evidence="10">Zn(2)-C6 fungal-type domain-containing protein</fullName>
    </recommendedName>
</protein>
<dbReference type="PANTHER" id="PTHR36206:SF13">
    <property type="entry name" value="TRANSCRIPTIONAL REGULATORY PROTEIN MOC3"/>
    <property type="match status" value="1"/>
</dbReference>
<dbReference type="Proteomes" id="UP001345827">
    <property type="component" value="Unassembled WGS sequence"/>
</dbReference>
<keyword evidence="5" id="KW-0804">Transcription</keyword>
<dbReference type="InterPro" id="IPR021858">
    <property type="entry name" value="Fun_TF"/>
</dbReference>
<evidence type="ECO:0000256" key="2">
    <source>
        <dbReference type="ARBA" id="ARBA00022833"/>
    </source>
</evidence>
<keyword evidence="9" id="KW-1185">Reference proteome</keyword>
<dbReference type="PANTHER" id="PTHR36206">
    <property type="entry name" value="ASPERCRYPTIN BIOSYNTHESIS CLUSTER-SPECIFIC TRANSCRIPTION REGULATOR ATNN-RELATED"/>
    <property type="match status" value="1"/>
</dbReference>
<feature type="compositionally biased region" description="Low complexity" evidence="7">
    <location>
        <begin position="70"/>
        <end position="84"/>
    </location>
</feature>
<evidence type="ECO:0000256" key="4">
    <source>
        <dbReference type="ARBA" id="ARBA00023125"/>
    </source>
</evidence>
<evidence type="ECO:0000313" key="8">
    <source>
        <dbReference type="EMBL" id="KAK5538959.1"/>
    </source>
</evidence>